<accession>A0AB39BBI8</accession>
<evidence type="ECO:0000313" key="1">
    <source>
        <dbReference type="EMBL" id="XDI03850.1"/>
    </source>
</evidence>
<gene>
    <name evidence="1" type="ORF">ABFY20_10850</name>
</gene>
<dbReference type="AlphaFoldDB" id="A0AB39BBI8"/>
<reference evidence="1" key="1">
    <citation type="submission" date="2024-05" db="EMBL/GenBank/DDBJ databases">
        <title>Herbiconiux sp. A18JL235.</title>
        <authorList>
            <person name="Zhang G."/>
        </authorList>
    </citation>
    <scope>NUCLEOTIDE SEQUENCE</scope>
    <source>
        <strain evidence="1">A18JL235</strain>
    </source>
</reference>
<organism evidence="1">
    <name type="scientific">Herbiconiux sp. A18JL235</name>
    <dbReference type="NCBI Taxonomy" id="3152363"/>
    <lineage>
        <taxon>Bacteria</taxon>
        <taxon>Bacillati</taxon>
        <taxon>Actinomycetota</taxon>
        <taxon>Actinomycetes</taxon>
        <taxon>Micrococcales</taxon>
        <taxon>Microbacteriaceae</taxon>
        <taxon>Herbiconiux</taxon>
    </lineage>
</organism>
<protein>
    <recommendedName>
        <fullName evidence="2">S1 motif domain-containing protein</fullName>
    </recommendedName>
</protein>
<evidence type="ECO:0008006" key="2">
    <source>
        <dbReference type="Google" id="ProtNLM"/>
    </source>
</evidence>
<dbReference type="RefSeq" id="WP_368496268.1">
    <property type="nucleotide sequence ID" value="NZ_CP162511.1"/>
</dbReference>
<dbReference type="EMBL" id="CP162511">
    <property type="protein sequence ID" value="XDI03850.1"/>
    <property type="molecule type" value="Genomic_DNA"/>
</dbReference>
<name>A0AB39BBI8_9MICO</name>
<proteinExistence type="predicted"/>
<sequence length="121" mass="13860">MSIPTADWIEHRRGLDRELVGWMRPDGEGFVAVDLLGRPVTDAVDWFEAEATLDEKGLGYLADAYELLLEGGHWLRVRIVEVTPRSVRVKQEDWGDVNATQVYYTVPFPVSPERLRPLQPR</sequence>